<name>A0A136LXK0_9BACT</name>
<evidence type="ECO:0000313" key="2">
    <source>
        <dbReference type="Proteomes" id="UP000070457"/>
    </source>
</evidence>
<accession>A0A136LXK0</accession>
<proteinExistence type="predicted"/>
<evidence type="ECO:0000313" key="1">
    <source>
        <dbReference type="EMBL" id="KXK26390.1"/>
    </source>
</evidence>
<dbReference type="Proteomes" id="UP000070457">
    <property type="component" value="Unassembled WGS sequence"/>
</dbReference>
<dbReference type="EMBL" id="JYNZ01000003">
    <property type="protein sequence ID" value="KXK26390.1"/>
    <property type="molecule type" value="Genomic_DNA"/>
</dbReference>
<protein>
    <submittedName>
        <fullName evidence="1">Uncharacterized protein</fullName>
    </submittedName>
</protein>
<organism evidence="1 2">
    <name type="scientific">candidate division WS6 bacterium OLB20</name>
    <dbReference type="NCBI Taxonomy" id="1617426"/>
    <lineage>
        <taxon>Bacteria</taxon>
        <taxon>Candidatus Dojkabacteria</taxon>
    </lineage>
</organism>
<dbReference type="AlphaFoldDB" id="A0A136LXK0"/>
<sequence>MEAGERLTLYRSEQATLVDRNEALFNVAWDAYTHDKSAGREHPVNRLSWGNGLHTWNKLPTRLAGVEHGDNLEAVRLIYHPNGDMPIPYVVGVRSTTYDGVAGYMVPVDDNPHKFRFEEGPAHGFVCPETPNSQGFTYLTVYRFQETALSHADMRGAPVETIVVPRRRPLPQGSGYPEFLYGHYLAQGAGQAVITDLKLYQVLGNLLGVMHPKSTSRGYIKINR</sequence>
<comment type="caution">
    <text evidence="1">The sequence shown here is derived from an EMBL/GenBank/DDBJ whole genome shotgun (WGS) entry which is preliminary data.</text>
</comment>
<reference evidence="1 2" key="1">
    <citation type="submission" date="2015-02" db="EMBL/GenBank/DDBJ databases">
        <title>Improved understanding of the partial-nitritation anammox process through 23 genomes representing the majority of the microbial community.</title>
        <authorList>
            <person name="Speth D.R."/>
            <person name="In T Zandt M."/>
            <person name="Guerrero Cruz S."/>
            <person name="Jetten M.S."/>
            <person name="Dutilh B.E."/>
        </authorList>
    </citation>
    <scope>NUCLEOTIDE SEQUENCE [LARGE SCALE GENOMIC DNA]</scope>
    <source>
        <strain evidence="1">OLB20</strain>
    </source>
</reference>
<gene>
    <name evidence="1" type="ORF">TR69_WS6001000393</name>
</gene>